<comment type="caution">
    <text evidence="6">The sequence shown here is derived from an EMBL/GenBank/DDBJ whole genome shotgun (WGS) entry which is preliminary data.</text>
</comment>
<keyword evidence="3" id="KW-0238">DNA-binding</keyword>
<evidence type="ECO:0000313" key="6">
    <source>
        <dbReference type="EMBL" id="KKO21098.1"/>
    </source>
</evidence>
<dbReference type="Pfam" id="PF01420">
    <property type="entry name" value="Methylase_S"/>
    <property type="match status" value="2"/>
</dbReference>
<feature type="domain" description="Type I restriction modification DNA specificity" evidence="5">
    <location>
        <begin position="326"/>
        <end position="481"/>
    </location>
</feature>
<dbReference type="Proteomes" id="UP000034954">
    <property type="component" value="Unassembled WGS sequence"/>
</dbReference>
<sequence>MAKVSYIDHIKKNDISVILAEVIFRNLKKDYKSLPLFELAETLSGGTPNRANQSYYGGKIPWFKSGELNDSIITMSEEFITEEGLNNSSAKVFPKGTLLVAMYGATAGKTAILDIDAATNQAICAVVPKNKSIRKDFLFWFLRAHRYYYIDISRGGAQPNISQTVIKNTEVPLIDENEQKSIVEFLTRIEKTKEINYSLIPKQLHKTIKLAFEHLDCLQKLENENLNQSSYFSFLRQSILQEAIEGKLTAKWRKTNSELISGDNHASKLLEKIKAEKERLTKSTKGAKNAKALPPISEEKKPFDLPEGWAWCRLGEAAQGFEYGSSAKSIKTGKVPVLRMGNLQDGVVVWENLVYTNDDGEIQQYLLMSEDLLFNRTNSRELVGKTALFDCEEKAIYAGYIVRFHMCGQISAHFSNYVMNSIYHRKWCNMVKADALGQSNINATKLREFVFPLPPLAEQQAIVDCVEKLVAMIDELEKQVSARKEQSEMLMQSVLREAFAKG</sequence>
<dbReference type="CDD" id="cd17515">
    <property type="entry name" value="RMtype1_S_MjaORF132P_Sau1132ORF3780P-TRD1-CR1_like"/>
    <property type="match status" value="1"/>
</dbReference>
<evidence type="ECO:0000313" key="7">
    <source>
        <dbReference type="Proteomes" id="UP000034954"/>
    </source>
</evidence>
<dbReference type="InterPro" id="IPR044946">
    <property type="entry name" value="Restrct_endonuc_typeI_TRD_sf"/>
</dbReference>
<dbReference type="InterPro" id="IPR051212">
    <property type="entry name" value="Type-I_RE_S_subunit"/>
</dbReference>
<dbReference type="EMBL" id="LAQJ01000018">
    <property type="protein sequence ID" value="KKO21098.1"/>
    <property type="molecule type" value="Genomic_DNA"/>
</dbReference>
<keyword evidence="2" id="KW-0680">Restriction system</keyword>
<gene>
    <name evidence="6" type="ORF">BROFUL_00180</name>
</gene>
<feature type="domain" description="Type I restriction modification DNA specificity" evidence="5">
    <location>
        <begin position="29"/>
        <end position="197"/>
    </location>
</feature>
<dbReference type="GO" id="GO:0009307">
    <property type="term" value="P:DNA restriction-modification system"/>
    <property type="evidence" value="ECO:0007669"/>
    <property type="project" value="UniProtKB-KW"/>
</dbReference>
<evidence type="ECO:0000256" key="2">
    <source>
        <dbReference type="ARBA" id="ARBA00022747"/>
    </source>
</evidence>
<dbReference type="CDD" id="cd17524">
    <property type="entry name" value="RMtype1_S_EcoUTORF5051P-TRD2-CR2_like"/>
    <property type="match status" value="1"/>
</dbReference>
<dbReference type="GO" id="GO:0003677">
    <property type="term" value="F:DNA binding"/>
    <property type="evidence" value="ECO:0007669"/>
    <property type="project" value="UniProtKB-KW"/>
</dbReference>
<dbReference type="InterPro" id="IPR000055">
    <property type="entry name" value="Restrct_endonuc_typeI_TRD"/>
</dbReference>
<evidence type="ECO:0000259" key="5">
    <source>
        <dbReference type="Pfam" id="PF01420"/>
    </source>
</evidence>
<protein>
    <recommendedName>
        <fullName evidence="5">Type I restriction modification DNA specificity domain-containing protein</fullName>
    </recommendedName>
</protein>
<reference evidence="6 7" key="1">
    <citation type="journal article" date="2013" name="BMC Microbiol.">
        <title>Identification of the type II cytochrome c maturation pathway in anammox bacteria by comparative genomics.</title>
        <authorList>
            <person name="Ferousi C."/>
            <person name="Speth D.R."/>
            <person name="Reimann J."/>
            <person name="Op den Camp H.J."/>
            <person name="Allen J.W."/>
            <person name="Keltjens J.T."/>
            <person name="Jetten M.S."/>
        </authorList>
    </citation>
    <scope>NUCLEOTIDE SEQUENCE [LARGE SCALE GENOMIC DNA]</scope>
    <source>
        <strain evidence="6">RU1</strain>
    </source>
</reference>
<keyword evidence="4" id="KW-0175">Coiled coil</keyword>
<accession>A0A0M2UYF6</accession>
<comment type="similarity">
    <text evidence="1">Belongs to the type-I restriction system S methylase family.</text>
</comment>
<feature type="coiled-coil region" evidence="4">
    <location>
        <begin position="466"/>
        <end position="493"/>
    </location>
</feature>
<dbReference type="SUPFAM" id="SSF116734">
    <property type="entry name" value="DNA methylase specificity domain"/>
    <property type="match status" value="2"/>
</dbReference>
<evidence type="ECO:0000256" key="4">
    <source>
        <dbReference type="SAM" id="Coils"/>
    </source>
</evidence>
<dbReference type="AlphaFoldDB" id="A0A0M2UYF6"/>
<keyword evidence="7" id="KW-1185">Reference proteome</keyword>
<name>A0A0M2UYF6_9BACT</name>
<organism evidence="6 7">
    <name type="scientific">Candidatus Brocadia fulgida</name>
    <dbReference type="NCBI Taxonomy" id="380242"/>
    <lineage>
        <taxon>Bacteria</taxon>
        <taxon>Pseudomonadati</taxon>
        <taxon>Planctomycetota</taxon>
        <taxon>Candidatus Brocadiia</taxon>
        <taxon>Candidatus Brocadiales</taxon>
        <taxon>Candidatus Brocadiaceae</taxon>
        <taxon>Candidatus Brocadia</taxon>
    </lineage>
</organism>
<dbReference type="PATRIC" id="fig|380242.3.peg.220"/>
<dbReference type="PANTHER" id="PTHR43140:SF1">
    <property type="entry name" value="TYPE I RESTRICTION ENZYME ECOKI SPECIFICITY SUBUNIT"/>
    <property type="match status" value="1"/>
</dbReference>
<evidence type="ECO:0000256" key="3">
    <source>
        <dbReference type="ARBA" id="ARBA00023125"/>
    </source>
</evidence>
<dbReference type="PANTHER" id="PTHR43140">
    <property type="entry name" value="TYPE-1 RESTRICTION ENZYME ECOKI SPECIFICITY PROTEIN"/>
    <property type="match status" value="1"/>
</dbReference>
<proteinExistence type="inferred from homology"/>
<dbReference type="Gene3D" id="3.90.220.20">
    <property type="entry name" value="DNA methylase specificity domains"/>
    <property type="match status" value="2"/>
</dbReference>
<evidence type="ECO:0000256" key="1">
    <source>
        <dbReference type="ARBA" id="ARBA00010923"/>
    </source>
</evidence>